<name>A0A1F6U0K0_9PROT</name>
<feature type="transmembrane region" description="Helical" evidence="1">
    <location>
        <begin position="39"/>
        <end position="59"/>
    </location>
</feature>
<dbReference type="InterPro" id="IPR037185">
    <property type="entry name" value="EmrE-like"/>
</dbReference>
<feature type="transmembrane region" description="Helical" evidence="1">
    <location>
        <begin position="71"/>
        <end position="89"/>
    </location>
</feature>
<feature type="transmembrane region" description="Helical" evidence="1">
    <location>
        <begin position="156"/>
        <end position="172"/>
    </location>
</feature>
<keyword evidence="1" id="KW-0812">Transmembrane</keyword>
<evidence type="ECO:0000256" key="1">
    <source>
        <dbReference type="SAM" id="Phobius"/>
    </source>
</evidence>
<feature type="transmembrane region" description="Helical" evidence="1">
    <location>
        <begin position="9"/>
        <end position="27"/>
    </location>
</feature>
<dbReference type="Pfam" id="PF00892">
    <property type="entry name" value="EamA"/>
    <property type="match status" value="2"/>
</dbReference>
<feature type="transmembrane region" description="Helical" evidence="1">
    <location>
        <begin position="210"/>
        <end position="232"/>
    </location>
</feature>
<feature type="domain" description="EamA" evidence="2">
    <location>
        <begin position="155"/>
        <end position="285"/>
    </location>
</feature>
<feature type="transmembrane region" description="Helical" evidence="1">
    <location>
        <begin position="184"/>
        <end position="204"/>
    </location>
</feature>
<dbReference type="EMBL" id="MFTC01000057">
    <property type="protein sequence ID" value="OGI50897.1"/>
    <property type="molecule type" value="Genomic_DNA"/>
</dbReference>
<dbReference type="InterPro" id="IPR000620">
    <property type="entry name" value="EamA_dom"/>
</dbReference>
<evidence type="ECO:0000259" key="2">
    <source>
        <dbReference type="Pfam" id="PF00892"/>
    </source>
</evidence>
<feature type="transmembrane region" description="Helical" evidence="1">
    <location>
        <begin position="95"/>
        <end position="117"/>
    </location>
</feature>
<reference evidence="3 4" key="1">
    <citation type="journal article" date="2016" name="Nat. Commun.">
        <title>Thousands of microbial genomes shed light on interconnected biogeochemical processes in an aquifer system.</title>
        <authorList>
            <person name="Anantharaman K."/>
            <person name="Brown C.T."/>
            <person name="Hug L.A."/>
            <person name="Sharon I."/>
            <person name="Castelle C.J."/>
            <person name="Probst A.J."/>
            <person name="Thomas B.C."/>
            <person name="Singh A."/>
            <person name="Wilkins M.J."/>
            <person name="Karaoz U."/>
            <person name="Brodie E.L."/>
            <person name="Williams K.H."/>
            <person name="Hubbard S.S."/>
            <person name="Banfield J.F."/>
        </authorList>
    </citation>
    <scope>NUCLEOTIDE SEQUENCE [LARGE SCALE GENOMIC DNA]</scope>
</reference>
<protein>
    <recommendedName>
        <fullName evidence="2">EamA domain-containing protein</fullName>
    </recommendedName>
</protein>
<evidence type="ECO:0000313" key="4">
    <source>
        <dbReference type="Proteomes" id="UP000179037"/>
    </source>
</evidence>
<gene>
    <name evidence="3" type="ORF">A3A87_03335</name>
</gene>
<feature type="transmembrane region" description="Helical" evidence="1">
    <location>
        <begin position="124"/>
        <end position="144"/>
    </location>
</feature>
<dbReference type="SUPFAM" id="SSF103481">
    <property type="entry name" value="Multidrug resistance efflux transporter EmrE"/>
    <property type="match status" value="2"/>
</dbReference>
<dbReference type="PANTHER" id="PTHR22911:SF137">
    <property type="entry name" value="SOLUTE CARRIER FAMILY 35 MEMBER G2-RELATED"/>
    <property type="match status" value="1"/>
</dbReference>
<proteinExistence type="predicted"/>
<sequence>MSSNDARRFYPVAALLTGACLWGVIWYPMRLLEGGGLGGIWLTLTLYGTALVASLPFTLKSLPEFTRRPGWLLLLMLAAGWTNIAFVEAVLEGNILRVLLLFYLSPLWATLMGWAFLRERIARIGFASLVIAMSGALLMLWNPVLGAPWPQGKTDWMALTSGFAFALSITITRKLHDISIEAKVLSVWGGVTILALGMIAMFSLPMPQPSLSIFTGAVALGVLGILVMTLLVQYGVTHMPVHRSAVLALIELVAGAIAQQLLTDEVVTLREWVGGGLIVLGAYLSARASSPRDY</sequence>
<dbReference type="Proteomes" id="UP000179037">
    <property type="component" value="Unassembled WGS sequence"/>
</dbReference>
<keyword evidence="1" id="KW-0472">Membrane</keyword>
<dbReference type="GO" id="GO:0016020">
    <property type="term" value="C:membrane"/>
    <property type="evidence" value="ECO:0007669"/>
    <property type="project" value="InterPro"/>
</dbReference>
<comment type="caution">
    <text evidence="3">The sequence shown here is derived from an EMBL/GenBank/DDBJ whole genome shotgun (WGS) entry which is preliminary data.</text>
</comment>
<feature type="transmembrane region" description="Helical" evidence="1">
    <location>
        <begin position="269"/>
        <end position="286"/>
    </location>
</feature>
<feature type="domain" description="EamA" evidence="2">
    <location>
        <begin position="13"/>
        <end position="140"/>
    </location>
</feature>
<dbReference type="PROSITE" id="PS51257">
    <property type="entry name" value="PROKAR_LIPOPROTEIN"/>
    <property type="match status" value="1"/>
</dbReference>
<evidence type="ECO:0000313" key="3">
    <source>
        <dbReference type="EMBL" id="OGI50897.1"/>
    </source>
</evidence>
<dbReference type="PANTHER" id="PTHR22911">
    <property type="entry name" value="ACYL-MALONYL CONDENSING ENZYME-RELATED"/>
    <property type="match status" value="1"/>
</dbReference>
<dbReference type="AlphaFoldDB" id="A0A1F6U0K0"/>
<feature type="transmembrane region" description="Helical" evidence="1">
    <location>
        <begin position="244"/>
        <end position="263"/>
    </location>
</feature>
<dbReference type="STRING" id="1817768.A3A87_03335"/>
<keyword evidence="1" id="KW-1133">Transmembrane helix</keyword>
<accession>A0A1F6U0K0</accession>
<organism evidence="3 4">
    <name type="scientific">Candidatus Muproteobacteria bacterium RIFCSPLOWO2_01_FULL_60_18</name>
    <dbReference type="NCBI Taxonomy" id="1817768"/>
    <lineage>
        <taxon>Bacteria</taxon>
        <taxon>Pseudomonadati</taxon>
        <taxon>Pseudomonadota</taxon>
        <taxon>Candidatus Muproteobacteria</taxon>
    </lineage>
</organism>